<accession>B8MG33</accession>
<organism evidence="1 2">
    <name type="scientific">Talaromyces stipitatus (strain ATCC 10500 / CBS 375.48 / QM 6759 / NRRL 1006)</name>
    <name type="common">Penicillium stipitatum</name>
    <dbReference type="NCBI Taxonomy" id="441959"/>
    <lineage>
        <taxon>Eukaryota</taxon>
        <taxon>Fungi</taxon>
        <taxon>Dikarya</taxon>
        <taxon>Ascomycota</taxon>
        <taxon>Pezizomycotina</taxon>
        <taxon>Eurotiomycetes</taxon>
        <taxon>Eurotiomycetidae</taxon>
        <taxon>Eurotiales</taxon>
        <taxon>Trichocomaceae</taxon>
        <taxon>Talaromyces</taxon>
        <taxon>Talaromyces sect. Talaromyces</taxon>
    </lineage>
</organism>
<dbReference type="EMBL" id="EQ962656">
    <property type="protein sequence ID" value="EED15900.1"/>
    <property type="molecule type" value="Genomic_DNA"/>
</dbReference>
<dbReference type="InParanoid" id="B8MG33"/>
<proteinExistence type="predicted"/>
<name>B8MG33_TALSN</name>
<sequence length="69" mass="7701">MAIEDDPGTIRLEAVMWLSAGDHILWMGSPVCNRHETAVARVSQVPTPMPSWFEDSNVQTTRYLTLDGV</sequence>
<reference evidence="2" key="1">
    <citation type="journal article" date="2015" name="Genome Announc.">
        <title>Genome sequence of the AIDS-associated pathogen Penicillium marneffei (ATCC18224) and its near taxonomic relative Talaromyces stipitatus (ATCC10500).</title>
        <authorList>
            <person name="Nierman W.C."/>
            <person name="Fedorova-Abrams N.D."/>
            <person name="Andrianopoulos A."/>
        </authorList>
    </citation>
    <scope>NUCLEOTIDE SEQUENCE [LARGE SCALE GENOMIC DNA]</scope>
    <source>
        <strain evidence="2">ATCC 10500 / CBS 375.48 / QM 6759 / NRRL 1006</strain>
    </source>
</reference>
<dbReference type="VEuPathDB" id="FungiDB:TSTA_010180"/>
<keyword evidence="2" id="KW-1185">Reference proteome</keyword>
<dbReference type="AlphaFoldDB" id="B8MG33"/>
<dbReference type="RefSeq" id="XP_002483134.1">
    <property type="nucleotide sequence ID" value="XM_002483089.1"/>
</dbReference>
<dbReference type="Proteomes" id="UP000001745">
    <property type="component" value="Unassembled WGS sequence"/>
</dbReference>
<gene>
    <name evidence="1" type="ORF">TSTA_010180</name>
</gene>
<evidence type="ECO:0000313" key="2">
    <source>
        <dbReference type="Proteomes" id="UP000001745"/>
    </source>
</evidence>
<dbReference type="HOGENOM" id="CLU_2777648_0_0_1"/>
<dbReference type="GeneID" id="8102814"/>
<evidence type="ECO:0000313" key="1">
    <source>
        <dbReference type="EMBL" id="EED15900.1"/>
    </source>
</evidence>
<protein>
    <submittedName>
        <fullName evidence="1">Uncharacterized protein</fullName>
    </submittedName>
</protein>